<dbReference type="OrthoDB" id="8191324at2"/>
<keyword evidence="1" id="KW-0812">Transmembrane</keyword>
<reference evidence="2 3" key="1">
    <citation type="submission" date="2016-04" db="EMBL/GenBank/DDBJ databases">
        <title>Draft genome sequence of Janthinobacterium psychrotolerans sp. nov., isolated from freshwater sediments in Denmark.</title>
        <authorList>
            <person name="Gong X."/>
            <person name="Skrivergaard S."/>
            <person name="Korsgaard B.S."/>
            <person name="Schreiber L."/>
            <person name="Marshall I.P."/>
            <person name="Finster K."/>
            <person name="Schramm A."/>
        </authorList>
    </citation>
    <scope>NUCLEOTIDE SEQUENCE [LARGE SCALE GENOMIC DNA]</scope>
    <source>
        <strain evidence="2 3">S3-2</strain>
    </source>
</reference>
<dbReference type="STRING" id="1747903.ASR47_101567"/>
<name>A0A1A7C7M2_9BURK</name>
<evidence type="ECO:0008006" key="4">
    <source>
        <dbReference type="Google" id="ProtNLM"/>
    </source>
</evidence>
<keyword evidence="1" id="KW-0472">Membrane</keyword>
<keyword evidence="1" id="KW-1133">Transmembrane helix</keyword>
<dbReference type="AlphaFoldDB" id="A0A1A7C7M2"/>
<sequence length="443" mass="48169">MLKLILVGLAYCGLFHYAYVTTITPIFAYAHYVYNDPAIDGLFVAYVCAVFPLALFKESPLPSNFGAALLYVLCYAPAQLMLLFMWEREALELVVLQTVLAASMGALFVMARSGGGQQIEASVEPAKLSMTINVLTGVSMLALFATFSGQMELVSFNDVYDLRSTAASTQRAFGVDYLLSWMSYSFLPYYFAKGFLSRNWRDLAIGVVGSMLLYIAMGSKAGLLLGPIIFLVGVIYGSGGNALKRLLIGVGVGVAVTVLVIPGEGIWIWARSILLIRILGTGGWTMSTYYEYFTSHQFTYYTHIGPINAIFGGYPYGEYSLGQMIGLEYSGSYEANFNANFWASDGFAALGLAGIPFATAALGLVFYLINVLTRHCAPRLVVMWLTGFWLALLNLPLSVAILSGGGLVTVLLIQASISRRVPDPDFAQADALKISSFDTSFKK</sequence>
<feature type="transmembrane region" description="Helical" evidence="1">
    <location>
        <begin position="68"/>
        <end position="86"/>
    </location>
</feature>
<feature type="transmembrane region" description="Helical" evidence="1">
    <location>
        <begin position="389"/>
        <end position="413"/>
    </location>
</feature>
<feature type="transmembrane region" description="Helical" evidence="1">
    <location>
        <begin position="132"/>
        <end position="151"/>
    </location>
</feature>
<feature type="transmembrane region" description="Helical" evidence="1">
    <location>
        <begin position="203"/>
        <end position="236"/>
    </location>
</feature>
<proteinExistence type="predicted"/>
<feature type="transmembrane region" description="Helical" evidence="1">
    <location>
        <begin position="92"/>
        <end position="111"/>
    </location>
</feature>
<dbReference type="EMBL" id="LOCQ01000048">
    <property type="protein sequence ID" value="OBV40308.1"/>
    <property type="molecule type" value="Genomic_DNA"/>
</dbReference>
<comment type="caution">
    <text evidence="2">The sequence shown here is derived from an EMBL/GenBank/DDBJ whole genome shotgun (WGS) entry which is preliminary data.</text>
</comment>
<gene>
    <name evidence="2" type="ORF">ASR47_101567</name>
</gene>
<accession>A0A1A7C7M2</accession>
<dbReference type="RefSeq" id="WP_150127708.1">
    <property type="nucleotide sequence ID" value="NZ_LOCQ01000048.1"/>
</dbReference>
<keyword evidence="3" id="KW-1185">Reference proteome</keyword>
<organism evidence="2 3">
    <name type="scientific">Janthinobacterium psychrotolerans</name>
    <dbReference type="NCBI Taxonomy" id="1747903"/>
    <lineage>
        <taxon>Bacteria</taxon>
        <taxon>Pseudomonadati</taxon>
        <taxon>Pseudomonadota</taxon>
        <taxon>Betaproteobacteria</taxon>
        <taxon>Burkholderiales</taxon>
        <taxon>Oxalobacteraceae</taxon>
        <taxon>Janthinobacterium</taxon>
    </lineage>
</organism>
<evidence type="ECO:0000313" key="2">
    <source>
        <dbReference type="EMBL" id="OBV40308.1"/>
    </source>
</evidence>
<protein>
    <recommendedName>
        <fullName evidence="4">Oligosaccharide repeat unit polymerase</fullName>
    </recommendedName>
</protein>
<feature type="transmembrane region" description="Helical" evidence="1">
    <location>
        <begin position="347"/>
        <end position="369"/>
    </location>
</feature>
<evidence type="ECO:0000256" key="1">
    <source>
        <dbReference type="SAM" id="Phobius"/>
    </source>
</evidence>
<evidence type="ECO:0000313" key="3">
    <source>
        <dbReference type="Proteomes" id="UP000092713"/>
    </source>
</evidence>
<feature type="transmembrane region" description="Helical" evidence="1">
    <location>
        <begin position="171"/>
        <end position="191"/>
    </location>
</feature>
<feature type="transmembrane region" description="Helical" evidence="1">
    <location>
        <begin position="38"/>
        <end position="56"/>
    </location>
</feature>
<dbReference type="Proteomes" id="UP000092713">
    <property type="component" value="Unassembled WGS sequence"/>
</dbReference>
<feature type="transmembrane region" description="Helical" evidence="1">
    <location>
        <begin position="248"/>
        <end position="270"/>
    </location>
</feature>